<protein>
    <submittedName>
        <fullName evidence="2">Uncharacterized protein</fullName>
    </submittedName>
</protein>
<accession>A0AAV7QTW6</accession>
<evidence type="ECO:0000313" key="2">
    <source>
        <dbReference type="EMBL" id="KAJ1142600.1"/>
    </source>
</evidence>
<reference evidence="2" key="1">
    <citation type="journal article" date="2022" name="bioRxiv">
        <title>Sequencing and chromosome-scale assembly of the giantPleurodeles waltlgenome.</title>
        <authorList>
            <person name="Brown T."/>
            <person name="Elewa A."/>
            <person name="Iarovenko S."/>
            <person name="Subramanian E."/>
            <person name="Araus A.J."/>
            <person name="Petzold A."/>
            <person name="Susuki M."/>
            <person name="Suzuki K.-i.T."/>
            <person name="Hayashi T."/>
            <person name="Toyoda A."/>
            <person name="Oliveira C."/>
            <person name="Osipova E."/>
            <person name="Leigh N.D."/>
            <person name="Simon A."/>
            <person name="Yun M.H."/>
        </authorList>
    </citation>
    <scope>NUCLEOTIDE SEQUENCE</scope>
    <source>
        <strain evidence="2">20211129_DDA</strain>
        <tissue evidence="2">Liver</tissue>
    </source>
</reference>
<feature type="region of interest" description="Disordered" evidence="1">
    <location>
        <begin position="33"/>
        <end position="54"/>
    </location>
</feature>
<dbReference type="Proteomes" id="UP001066276">
    <property type="component" value="Chromosome 6"/>
</dbReference>
<gene>
    <name evidence="2" type="ORF">NDU88_008914</name>
</gene>
<keyword evidence="3" id="KW-1185">Reference proteome</keyword>
<evidence type="ECO:0000256" key="1">
    <source>
        <dbReference type="SAM" id="MobiDB-lite"/>
    </source>
</evidence>
<dbReference type="AlphaFoldDB" id="A0AAV7QTW6"/>
<dbReference type="EMBL" id="JANPWB010000010">
    <property type="protein sequence ID" value="KAJ1142600.1"/>
    <property type="molecule type" value="Genomic_DNA"/>
</dbReference>
<name>A0AAV7QTW6_PLEWA</name>
<comment type="caution">
    <text evidence="2">The sequence shown here is derived from an EMBL/GenBank/DDBJ whole genome shotgun (WGS) entry which is preliminary data.</text>
</comment>
<proteinExistence type="predicted"/>
<sequence length="153" mass="16260">MCADEQSATPYCIQITTSPQRGSAQDLIQSGVARPGVGSTRGDHSASSESAVHHAPGSVCKPFVLGPTGHHPVPQGLVAGHNHLGSIKHVRTVGKDVIPRVKAGINGHAAGYMFAIIKRKKTKQKKKGKYINIVVQSAHSRGPRAIRREVPKL</sequence>
<organism evidence="2 3">
    <name type="scientific">Pleurodeles waltl</name>
    <name type="common">Iberian ribbed newt</name>
    <dbReference type="NCBI Taxonomy" id="8319"/>
    <lineage>
        <taxon>Eukaryota</taxon>
        <taxon>Metazoa</taxon>
        <taxon>Chordata</taxon>
        <taxon>Craniata</taxon>
        <taxon>Vertebrata</taxon>
        <taxon>Euteleostomi</taxon>
        <taxon>Amphibia</taxon>
        <taxon>Batrachia</taxon>
        <taxon>Caudata</taxon>
        <taxon>Salamandroidea</taxon>
        <taxon>Salamandridae</taxon>
        <taxon>Pleurodelinae</taxon>
        <taxon>Pleurodeles</taxon>
    </lineage>
</organism>
<evidence type="ECO:0000313" key="3">
    <source>
        <dbReference type="Proteomes" id="UP001066276"/>
    </source>
</evidence>